<proteinExistence type="predicted"/>
<evidence type="ECO:0000313" key="1">
    <source>
        <dbReference type="EMBL" id="ENY76321.1"/>
    </source>
</evidence>
<dbReference type="NCBIfam" id="TIGR01643">
    <property type="entry name" value="YD_repeat_2x"/>
    <property type="match status" value="1"/>
</dbReference>
<comment type="caution">
    <text evidence="1">The sequence shown here is derived from an EMBL/GenBank/DDBJ whole genome shotgun (WGS) entry which is preliminary data.</text>
</comment>
<dbReference type="AlphaFoldDB" id="A0AAD2ZT71"/>
<dbReference type="Pfam" id="PF05593">
    <property type="entry name" value="RHS_repeat"/>
    <property type="match status" value="1"/>
</dbReference>
<evidence type="ECO:0000313" key="2">
    <source>
        <dbReference type="Proteomes" id="UP000013237"/>
    </source>
</evidence>
<organism evidence="1 2">
    <name type="scientific">Pseudomonas putida TRO1</name>
    <dbReference type="NCBI Taxonomy" id="1227924"/>
    <lineage>
        <taxon>Bacteria</taxon>
        <taxon>Pseudomonadati</taxon>
        <taxon>Pseudomonadota</taxon>
        <taxon>Gammaproteobacteria</taxon>
        <taxon>Pseudomonadales</taxon>
        <taxon>Pseudomonadaceae</taxon>
        <taxon>Pseudomonas</taxon>
    </lineage>
</organism>
<reference evidence="1 2" key="1">
    <citation type="submission" date="2013-02" db="EMBL/GenBank/DDBJ databases">
        <title>Insights into the proteome of triclosan-resistant Pseudomonas putida TRO1, isolated from activated sludge.</title>
        <authorList>
            <person name="Lolas I.B."/>
            <person name="Almeida B."/>
            <person name="Starnawski P.M."/>
            <person name="Soenderkaer M."/>
            <person name="Nielsen K.L."/>
            <person name="Nielsen J.L."/>
        </authorList>
    </citation>
    <scope>NUCLEOTIDE SEQUENCE [LARGE SCALE GENOMIC DNA]</scope>
    <source>
        <strain evidence="1 2">TRO1</strain>
    </source>
</reference>
<name>A0AAD2ZT71_PSEPU</name>
<dbReference type="InterPro" id="IPR031325">
    <property type="entry name" value="RHS_repeat"/>
</dbReference>
<dbReference type="Proteomes" id="UP000013237">
    <property type="component" value="Unassembled WGS sequence"/>
</dbReference>
<dbReference type="EMBL" id="APBQ01000112">
    <property type="protein sequence ID" value="ENY76321.1"/>
    <property type="molecule type" value="Genomic_DNA"/>
</dbReference>
<sequence length="141" mass="15958">MSITFTNNKGEKQQLDYTYDANGQLLSETNSAGLLQYRYDELGNLQTLVLPDQRELNHLYYGSGHLHQINLNGRVISDFERDAVHDEVLHTQCKADSPYCTSKLAQDRGASKVAMANISENAMLLKNLHNHLLAVIAWKIR</sequence>
<protein>
    <submittedName>
        <fullName evidence="1">RHS family protein</fullName>
    </submittedName>
</protein>
<dbReference type="Gene3D" id="2.180.10.10">
    <property type="entry name" value="RHS repeat-associated core"/>
    <property type="match status" value="1"/>
</dbReference>
<dbReference type="InterPro" id="IPR006530">
    <property type="entry name" value="YD"/>
</dbReference>
<gene>
    <name evidence="1" type="ORF">C206_17729</name>
</gene>
<accession>A0AAD2ZT71</accession>